<dbReference type="GO" id="GO:0005737">
    <property type="term" value="C:cytoplasm"/>
    <property type="evidence" value="ECO:0007669"/>
    <property type="project" value="TreeGrafter"/>
</dbReference>
<evidence type="ECO:0000313" key="4">
    <source>
        <dbReference type="Proteomes" id="UP000027135"/>
    </source>
</evidence>
<dbReference type="GO" id="GO:0006611">
    <property type="term" value="P:protein export from nucleus"/>
    <property type="evidence" value="ECO:0007669"/>
    <property type="project" value="InterPro"/>
</dbReference>
<dbReference type="InterPro" id="IPR011989">
    <property type="entry name" value="ARM-like"/>
</dbReference>
<keyword evidence="4" id="KW-1185">Reference proteome</keyword>
<dbReference type="Pfam" id="PF08389">
    <property type="entry name" value="Xpo1"/>
    <property type="match status" value="1"/>
</dbReference>
<dbReference type="GO" id="GO:0005049">
    <property type="term" value="F:nuclear export signal receptor activity"/>
    <property type="evidence" value="ECO:0007669"/>
    <property type="project" value="InterPro"/>
</dbReference>
<dbReference type="InterPro" id="IPR001494">
    <property type="entry name" value="Importin-beta_N"/>
</dbReference>
<dbReference type="SMART" id="SM00913">
    <property type="entry name" value="IBN_N"/>
    <property type="match status" value="1"/>
</dbReference>
<protein>
    <submittedName>
        <fullName evidence="3">Exportin-5</fullName>
    </submittedName>
</protein>
<dbReference type="AlphaFoldDB" id="A0A067RSD0"/>
<evidence type="ECO:0000256" key="1">
    <source>
        <dbReference type="ARBA" id="ARBA00009466"/>
    </source>
</evidence>
<dbReference type="InterPro" id="IPR016024">
    <property type="entry name" value="ARM-type_fold"/>
</dbReference>
<dbReference type="OMA" id="INHIMIA"/>
<dbReference type="GO" id="GO:0006405">
    <property type="term" value="P:RNA export from nucleus"/>
    <property type="evidence" value="ECO:0007669"/>
    <property type="project" value="TreeGrafter"/>
</dbReference>
<gene>
    <name evidence="3" type="ORF">L798_01009</name>
</gene>
<feature type="domain" description="Importin N-terminal" evidence="2">
    <location>
        <begin position="31"/>
        <end position="99"/>
    </location>
</feature>
<dbReference type="InterPro" id="IPR045065">
    <property type="entry name" value="XPO1/5"/>
</dbReference>
<dbReference type="GO" id="GO:0005634">
    <property type="term" value="C:nucleus"/>
    <property type="evidence" value="ECO:0007669"/>
    <property type="project" value="TreeGrafter"/>
</dbReference>
<organism evidence="3 4">
    <name type="scientific">Zootermopsis nevadensis</name>
    <name type="common">Dampwood termite</name>
    <dbReference type="NCBI Taxonomy" id="136037"/>
    <lineage>
        <taxon>Eukaryota</taxon>
        <taxon>Metazoa</taxon>
        <taxon>Ecdysozoa</taxon>
        <taxon>Arthropoda</taxon>
        <taxon>Hexapoda</taxon>
        <taxon>Insecta</taxon>
        <taxon>Pterygota</taxon>
        <taxon>Neoptera</taxon>
        <taxon>Polyneoptera</taxon>
        <taxon>Dictyoptera</taxon>
        <taxon>Blattodea</taxon>
        <taxon>Blattoidea</taxon>
        <taxon>Termitoidae</taxon>
        <taxon>Termopsidae</taxon>
        <taxon>Zootermopsis</taxon>
    </lineage>
</organism>
<dbReference type="EMBL" id="KK852497">
    <property type="protein sequence ID" value="KDR22719.1"/>
    <property type="molecule type" value="Genomic_DNA"/>
</dbReference>
<dbReference type="eggNOG" id="KOG2020">
    <property type="taxonomic scope" value="Eukaryota"/>
</dbReference>
<dbReference type="GO" id="GO:0031267">
    <property type="term" value="F:small GTPase binding"/>
    <property type="evidence" value="ECO:0007669"/>
    <property type="project" value="InterPro"/>
</dbReference>
<dbReference type="STRING" id="136037.A0A067RSD0"/>
<dbReference type="SUPFAM" id="SSF48371">
    <property type="entry name" value="ARM repeat"/>
    <property type="match status" value="1"/>
</dbReference>
<evidence type="ECO:0000313" key="3">
    <source>
        <dbReference type="EMBL" id="KDR22719.1"/>
    </source>
</evidence>
<accession>A0A067RSD0</accession>
<dbReference type="GO" id="GO:0042565">
    <property type="term" value="C:RNA nuclear export complex"/>
    <property type="evidence" value="ECO:0007669"/>
    <property type="project" value="TreeGrafter"/>
</dbReference>
<evidence type="ECO:0000259" key="2">
    <source>
        <dbReference type="SMART" id="SM00913"/>
    </source>
</evidence>
<dbReference type="Pfam" id="PF03810">
    <property type="entry name" value="IBN_N"/>
    <property type="match status" value="1"/>
</dbReference>
<proteinExistence type="inferred from homology"/>
<dbReference type="Proteomes" id="UP000027135">
    <property type="component" value="Unassembled WGS sequence"/>
</dbReference>
<dbReference type="PANTHER" id="PTHR11223:SF3">
    <property type="entry name" value="EXPORTIN-5"/>
    <property type="match status" value="1"/>
</dbReference>
<sequence>MADIAQVAEELARAVELTMDPCVPQQKRVEAYVACERFKETSPVCVQCGLYLAQQNNASHFVRHFGLQLMEHCVKYRWNQISQQEKLFIKENAMKLLERDIEPQFQEHTHIKDALSRIIVEMVKREWPQQWPTLLVELQAACTRGGSQTELVLFVFLRLAEDVALLQTVESNQRRRDIYQALTTNMGEIFAFFLRLVSEHFHAVKKLREQGQEAELNVHVRVVQVVLLTLTGFIEWVSINHIMASDGQLLQMLCLLLGDENFQAAAAECLLQVLMIVACSYEIPEQVTIFQFSQGLRIIKDLQGCFCFMVAPLASGAVNFPRFEEVSA</sequence>
<dbReference type="InParanoid" id="A0A067RSD0"/>
<reference evidence="3 4" key="1">
    <citation type="journal article" date="2014" name="Nat. Commun.">
        <title>Molecular traces of alternative social organization in a termite genome.</title>
        <authorList>
            <person name="Terrapon N."/>
            <person name="Li C."/>
            <person name="Robertson H.M."/>
            <person name="Ji L."/>
            <person name="Meng X."/>
            <person name="Booth W."/>
            <person name="Chen Z."/>
            <person name="Childers C.P."/>
            <person name="Glastad K.M."/>
            <person name="Gokhale K."/>
            <person name="Gowin J."/>
            <person name="Gronenberg W."/>
            <person name="Hermansen R.A."/>
            <person name="Hu H."/>
            <person name="Hunt B.G."/>
            <person name="Huylmans A.K."/>
            <person name="Khalil S.M."/>
            <person name="Mitchell R.D."/>
            <person name="Munoz-Torres M.C."/>
            <person name="Mustard J.A."/>
            <person name="Pan H."/>
            <person name="Reese J.T."/>
            <person name="Scharf M.E."/>
            <person name="Sun F."/>
            <person name="Vogel H."/>
            <person name="Xiao J."/>
            <person name="Yang W."/>
            <person name="Yang Z."/>
            <person name="Yang Z."/>
            <person name="Zhou J."/>
            <person name="Zhu J."/>
            <person name="Brent C.S."/>
            <person name="Elsik C.G."/>
            <person name="Goodisman M.A."/>
            <person name="Liberles D.A."/>
            <person name="Roe R.M."/>
            <person name="Vargo E.L."/>
            <person name="Vilcinskas A."/>
            <person name="Wang J."/>
            <person name="Bornberg-Bauer E."/>
            <person name="Korb J."/>
            <person name="Zhang G."/>
            <person name="Liebig J."/>
        </authorList>
    </citation>
    <scope>NUCLEOTIDE SEQUENCE [LARGE SCALE GENOMIC DNA]</scope>
    <source>
        <tissue evidence="3">Whole organism</tissue>
    </source>
</reference>
<dbReference type="InterPro" id="IPR013598">
    <property type="entry name" value="Exportin-1/Importin-b-like"/>
</dbReference>
<dbReference type="GO" id="GO:0003723">
    <property type="term" value="F:RNA binding"/>
    <property type="evidence" value="ECO:0007669"/>
    <property type="project" value="TreeGrafter"/>
</dbReference>
<dbReference type="Gene3D" id="1.25.10.10">
    <property type="entry name" value="Leucine-rich Repeat Variant"/>
    <property type="match status" value="1"/>
</dbReference>
<dbReference type="PANTHER" id="PTHR11223">
    <property type="entry name" value="EXPORTIN 1/5"/>
    <property type="match status" value="1"/>
</dbReference>
<name>A0A067RSD0_ZOONE</name>
<comment type="similarity">
    <text evidence="1">Belongs to the exportin family.</text>
</comment>